<protein>
    <submittedName>
        <fullName evidence="1">Uncharacterized protein</fullName>
    </submittedName>
</protein>
<proteinExistence type="predicted"/>
<name>A0ABV0Z2Q6_9TELE</name>
<dbReference type="Proteomes" id="UP001469553">
    <property type="component" value="Unassembled WGS sequence"/>
</dbReference>
<evidence type="ECO:0000313" key="1">
    <source>
        <dbReference type="EMBL" id="MEQ2299881.1"/>
    </source>
</evidence>
<accession>A0ABV0Z2Q6</accession>
<comment type="caution">
    <text evidence="1">The sequence shown here is derived from an EMBL/GenBank/DDBJ whole genome shotgun (WGS) entry which is preliminary data.</text>
</comment>
<evidence type="ECO:0000313" key="2">
    <source>
        <dbReference type="Proteomes" id="UP001469553"/>
    </source>
</evidence>
<dbReference type="EMBL" id="JAHRIP010048603">
    <property type="protein sequence ID" value="MEQ2299881.1"/>
    <property type="molecule type" value="Genomic_DNA"/>
</dbReference>
<organism evidence="1 2">
    <name type="scientific">Ameca splendens</name>
    <dbReference type="NCBI Taxonomy" id="208324"/>
    <lineage>
        <taxon>Eukaryota</taxon>
        <taxon>Metazoa</taxon>
        <taxon>Chordata</taxon>
        <taxon>Craniata</taxon>
        <taxon>Vertebrata</taxon>
        <taxon>Euteleostomi</taxon>
        <taxon>Actinopterygii</taxon>
        <taxon>Neopterygii</taxon>
        <taxon>Teleostei</taxon>
        <taxon>Neoteleostei</taxon>
        <taxon>Acanthomorphata</taxon>
        <taxon>Ovalentaria</taxon>
        <taxon>Atherinomorphae</taxon>
        <taxon>Cyprinodontiformes</taxon>
        <taxon>Goodeidae</taxon>
        <taxon>Ameca</taxon>
    </lineage>
</organism>
<sequence length="102" mass="11432">MLLLAEDWTLSGRANAPIIRREIAAASSVFCLWNSGRPDGQLCFYLIYMFGSISTHKVHHFSSGFCSALLFGRLPFRQQQRGAEPRTICVYGCVLCNQLLGF</sequence>
<gene>
    <name evidence="1" type="ORF">AMECASPLE_019525</name>
</gene>
<reference evidence="1 2" key="1">
    <citation type="submission" date="2021-06" db="EMBL/GenBank/DDBJ databases">
        <authorList>
            <person name="Palmer J.M."/>
        </authorList>
    </citation>
    <scope>NUCLEOTIDE SEQUENCE [LARGE SCALE GENOMIC DNA]</scope>
    <source>
        <strain evidence="1 2">AS_MEX2019</strain>
        <tissue evidence="1">Muscle</tissue>
    </source>
</reference>
<keyword evidence="2" id="KW-1185">Reference proteome</keyword>